<dbReference type="PATRIC" id="fig|1410657.5.peg.677"/>
<dbReference type="InterPro" id="IPR013783">
    <property type="entry name" value="Ig-like_fold"/>
</dbReference>
<accession>A0A0R2HLF3</accession>
<dbReference type="NCBIfam" id="TIGR01167">
    <property type="entry name" value="LPXTG_anchor"/>
    <property type="match status" value="1"/>
</dbReference>
<dbReference type="Proteomes" id="UP000051841">
    <property type="component" value="Unassembled WGS sequence"/>
</dbReference>
<feature type="region of interest" description="Disordered" evidence="1">
    <location>
        <begin position="46"/>
        <end position="98"/>
    </location>
</feature>
<keyword evidence="2" id="KW-0812">Transmembrane</keyword>
<keyword evidence="2" id="KW-1133">Transmembrane helix</keyword>
<evidence type="ECO:0000313" key="4">
    <source>
        <dbReference type="EMBL" id="KRN51189.1"/>
    </source>
</evidence>
<dbReference type="Gene3D" id="2.60.40.1140">
    <property type="entry name" value="Collagen-binding surface protein Cna, B-type domain"/>
    <property type="match status" value="2"/>
</dbReference>
<keyword evidence="5" id="KW-1185">Reference proteome</keyword>
<evidence type="ECO:0000256" key="2">
    <source>
        <dbReference type="SAM" id="Phobius"/>
    </source>
</evidence>
<protein>
    <recommendedName>
        <fullName evidence="3">PA14 domain-containing protein</fullName>
    </recommendedName>
</protein>
<dbReference type="Pfam" id="PF17802">
    <property type="entry name" value="SpaA"/>
    <property type="match status" value="1"/>
</dbReference>
<reference evidence="4 5" key="1">
    <citation type="journal article" date="2015" name="Genome Announc.">
        <title>Expanding the biotechnology potential of lactobacilli through comparative genomics of 213 strains and associated genera.</title>
        <authorList>
            <person name="Sun Z."/>
            <person name="Harris H.M."/>
            <person name="McCann A."/>
            <person name="Guo C."/>
            <person name="Argimon S."/>
            <person name="Zhang W."/>
            <person name="Yang X."/>
            <person name="Jeffery I.B."/>
            <person name="Cooney J.C."/>
            <person name="Kagawa T.F."/>
            <person name="Liu W."/>
            <person name="Song Y."/>
            <person name="Salvetti E."/>
            <person name="Wrobel A."/>
            <person name="Rasinkangas P."/>
            <person name="Parkhill J."/>
            <person name="Rea M.C."/>
            <person name="O'Sullivan O."/>
            <person name="Ritari J."/>
            <person name="Douillard F.P."/>
            <person name="Paul Ross R."/>
            <person name="Yang R."/>
            <person name="Briner A.E."/>
            <person name="Felis G.E."/>
            <person name="de Vos W.M."/>
            <person name="Barrangou R."/>
            <person name="Klaenhammer T.R."/>
            <person name="Caufield P.W."/>
            <person name="Cui Y."/>
            <person name="Zhang H."/>
            <person name="O'Toole P.W."/>
        </authorList>
    </citation>
    <scope>NUCLEOTIDE SEQUENCE [LARGE SCALE GENOMIC DNA]</scope>
    <source>
        <strain evidence="4 5">DSM 20405</strain>
    </source>
</reference>
<evidence type="ECO:0000256" key="1">
    <source>
        <dbReference type="SAM" id="MobiDB-lite"/>
    </source>
</evidence>
<dbReference type="InterPro" id="IPR037524">
    <property type="entry name" value="PA14/GLEYA"/>
</dbReference>
<feature type="region of interest" description="Disordered" evidence="1">
    <location>
        <begin position="1020"/>
        <end position="1039"/>
    </location>
</feature>
<dbReference type="PROSITE" id="PS51820">
    <property type="entry name" value="PA14"/>
    <property type="match status" value="1"/>
</dbReference>
<name>A0A0R2HLF3_9FIRM</name>
<dbReference type="InterPro" id="IPR041033">
    <property type="entry name" value="SpaA_PFL_dom_1"/>
</dbReference>
<dbReference type="EMBL" id="JQBL01000002">
    <property type="protein sequence ID" value="KRN51189.1"/>
    <property type="molecule type" value="Genomic_DNA"/>
</dbReference>
<dbReference type="SUPFAM" id="SSF49478">
    <property type="entry name" value="Cna protein B-type domain"/>
    <property type="match status" value="3"/>
</dbReference>
<comment type="caution">
    <text evidence="4">The sequence shown here is derived from an EMBL/GenBank/DDBJ whole genome shotgun (WGS) entry which is preliminary data.</text>
</comment>
<dbReference type="Gene3D" id="2.60.40.10">
    <property type="entry name" value="Immunoglobulins"/>
    <property type="match status" value="1"/>
</dbReference>
<evidence type="ECO:0000313" key="5">
    <source>
        <dbReference type="Proteomes" id="UP000051841"/>
    </source>
</evidence>
<dbReference type="NCBIfam" id="TIGR02148">
    <property type="entry name" value="Fibro_Slime"/>
    <property type="match status" value="1"/>
</dbReference>
<keyword evidence="2" id="KW-0472">Membrane</keyword>
<evidence type="ECO:0000259" key="3">
    <source>
        <dbReference type="PROSITE" id="PS51820"/>
    </source>
</evidence>
<feature type="domain" description="PA14" evidence="3">
    <location>
        <begin position="424"/>
        <end position="604"/>
    </location>
</feature>
<organism evidence="4 5">
    <name type="scientific">Kandleria vitulina DSM 20405</name>
    <dbReference type="NCBI Taxonomy" id="1410657"/>
    <lineage>
        <taxon>Bacteria</taxon>
        <taxon>Bacillati</taxon>
        <taxon>Bacillota</taxon>
        <taxon>Erysipelotrichia</taxon>
        <taxon>Erysipelotrichales</taxon>
        <taxon>Coprobacillaceae</taxon>
        <taxon>Kandleria</taxon>
    </lineage>
</organism>
<sequence>MGVADMKKSRSTVVFIIFMAMLLSSMTGVPLSSHSFYSDVNAEDKVSETTDETEASKTDQDDNQKEKAEEDNKKEEKEENEKQQAKVETKEEKKEEKTEIIDVPTTLKTSVDDVRVTVTFDQTANLPKGTTLTVKKIVNKHSSYREDKSKVEKWLKEKKTKKLKHELESFDLFDISLMYDGKEVEPEGKVTVKLSYENEEFENKNKLKVVHFVKDQDTDLEEVEMSETTLKNDKVTFEFETESFSKYGVVEEQVNALRAGPENTIQTADSRADGITMNLFDYWGESSDKTRNLNQSGNLPQNGNAQVPNNYRIGINAGHRLQFTAYGQTGNTLNHFTGANGPARTGIVQDTLNKGYPILTNNTTLQTDGSSLKYLFDTDNIEGAKKVYRNVNHLMTKDANGVYSYNSNENYAYYDTSQGDNGSFKVYNDTYNTSNNDSYKIGFFPFTEYDSNQTYIDNHTNNTNNGINHQYYNHHFGMHMNATFAIPTNGKVNGKDVVYKYSGDDDMWLYIDGILVLDLGGIHEPVHGTINFTTGEVVTWPQNDPDNKTRTTLEAIFSKHGITWKNDTDHSLDMFYLERGGQYSNLQMTLNIPITKTVSVKKEISGELSDEYLNKDFSFIAYVDKGDGNMVPYEGMVEIGKNTTHITDGKFKIKPTEIAKLLDMKSSWKYKIVETGMNGTEFSSVVIIDSYGNITHNLIEGEDNQSASSDTHEVEQNTEMRVKNVLREEHGDIKVGKKWRGDDELNRPSEITFQLYRVKNGDESTKELYKSPDGHSVFTLNTQNWNKIFTHLLRRSGKDTYSYIVQEVSVPQGYVDTYSIEETAGNGMNIFITNTKYGNVDLQKKWEKADGSALTTVPDHVKVQLYQYRMKGVKTTIDNPTDPKRVKFVTTYKAVEKGIGSEYSSATTLPGDYTVTNYVQKNGSITFTIHSFVQSFGVLSVTSTGGTLEKVSNSDKTSDYYKYHNRSWKPIVYETTYKLSNVSEDIQVKINMIGTFTTKTPPTEVSELMDIRNVTITNPTSGGTTDVYNVPTPPTTMPDENTEGLVKYGDEIILNNANSWKNKVDELPLQTTINGEIYYYFYYVKEVDAPAGFTVSYEGNNGTGQSIIIKNIKDYFPMSFKKVDSTNNAKVLEGAVFSLYKDEDCEQIVEFYKDENMQQATTSFTTDSNGTFTAYGLKAGTYYLKEVSAPSGYYLIDHPLKVTMDLQGKITVDEKDKDTIRVLIENSNATDIIEVKNSPVYYLPNSGGIGTHIFTMLGTAFIALAVTLYIMKRRDEEVKTS</sequence>
<gene>
    <name evidence="4" type="ORF">IV49_GL000651</name>
</gene>
<proteinExistence type="predicted"/>
<dbReference type="InterPro" id="IPR011874">
    <property type="entry name" value="Fibro_Slime"/>
</dbReference>
<feature type="transmembrane region" description="Helical" evidence="2">
    <location>
        <begin position="1249"/>
        <end position="1271"/>
    </location>
</feature>